<accession>A0ABV5C1H6</accession>
<reference evidence="1 2" key="1">
    <citation type="submission" date="2024-09" db="EMBL/GenBank/DDBJ databases">
        <title>Paenibacillus zeirhizospherea sp. nov., isolated from surface of the maize (Zea mays) roots in a horticulture field, Hungary.</title>
        <authorList>
            <person name="Marton D."/>
            <person name="Farkas M."/>
            <person name="Bedics A."/>
            <person name="Toth E."/>
            <person name="Tancsics A."/>
            <person name="Boka K."/>
            <person name="Marati G."/>
            <person name="Kriszt B."/>
            <person name="Cserhati M."/>
        </authorList>
    </citation>
    <scope>NUCLEOTIDE SEQUENCE [LARGE SCALE GENOMIC DNA]</scope>
    <source>
        <strain evidence="1 2">JCM 18446</strain>
    </source>
</reference>
<protein>
    <submittedName>
        <fullName evidence="1">Uncharacterized protein</fullName>
    </submittedName>
</protein>
<keyword evidence="2" id="KW-1185">Reference proteome</keyword>
<sequence length="284" mass="33385">MRMDDNAVQDIVTNTDYRVDFTYDRTKIIYTRYKQGSKNPETFTYDWKNGVSQKLGQNQAYKRIFLNENVYVGFDDTGYKEVDLSSGKERELFTYKEFPSRLSRFVANVSENGVVTNPDSMTISKDRNHIFMVFALGQNNEGIYRYSLQDDKNDELIVRAEEILQYSLLNNGDIMLNGRVNGTSGIFLYDSSNKEYKMLKKGDFLGFEWDESRSRLAYMQMLDEQRSKNELHVAYLRNDILQSDTIIYRNIQSFYKLTWLEDSLFVGGSTLDSSEIYRFTFKVW</sequence>
<organism evidence="1 2">
    <name type="scientific">Paenibacillus medicaginis</name>
    <dbReference type="NCBI Taxonomy" id="1470560"/>
    <lineage>
        <taxon>Bacteria</taxon>
        <taxon>Bacillati</taxon>
        <taxon>Bacillota</taxon>
        <taxon>Bacilli</taxon>
        <taxon>Bacillales</taxon>
        <taxon>Paenibacillaceae</taxon>
        <taxon>Paenibacillus</taxon>
    </lineage>
</organism>
<proteinExistence type="predicted"/>
<evidence type="ECO:0000313" key="1">
    <source>
        <dbReference type="EMBL" id="MFB5761364.1"/>
    </source>
</evidence>
<gene>
    <name evidence="1" type="ORF">ACE5LO_13280</name>
</gene>
<evidence type="ECO:0000313" key="2">
    <source>
        <dbReference type="Proteomes" id="UP001580430"/>
    </source>
</evidence>
<name>A0ABV5C1H6_9BACL</name>
<comment type="caution">
    <text evidence="1">The sequence shown here is derived from an EMBL/GenBank/DDBJ whole genome shotgun (WGS) entry which is preliminary data.</text>
</comment>
<dbReference type="EMBL" id="JBHIRY010000011">
    <property type="protein sequence ID" value="MFB5761364.1"/>
    <property type="molecule type" value="Genomic_DNA"/>
</dbReference>
<dbReference type="SUPFAM" id="SSF69304">
    <property type="entry name" value="Tricorn protease N-terminal domain"/>
    <property type="match status" value="1"/>
</dbReference>
<dbReference type="Proteomes" id="UP001580430">
    <property type="component" value="Unassembled WGS sequence"/>
</dbReference>